<dbReference type="PANTHER" id="PTHR47933">
    <property type="entry name" value="PENTATRICOPEPTIDE REPEAT-CONTAINING PROTEIN 1, MITOCHONDRIAL"/>
    <property type="match status" value="1"/>
</dbReference>
<protein>
    <recommendedName>
        <fullName evidence="5">Pentacotripeptide-repeat region of PRORP domain-containing protein</fullName>
    </recommendedName>
</protein>
<evidence type="ECO:0008006" key="5">
    <source>
        <dbReference type="Google" id="ProtNLM"/>
    </source>
</evidence>
<evidence type="ECO:0000256" key="2">
    <source>
        <dbReference type="PROSITE-ProRule" id="PRU00708"/>
    </source>
</evidence>
<dbReference type="InterPro" id="IPR051240">
    <property type="entry name" value="Mito_RNA-Proc/Resp"/>
</dbReference>
<gene>
    <name evidence="3" type="ORF">BCR37DRAFT_264965</name>
</gene>
<dbReference type="GeneID" id="63783340"/>
<dbReference type="InterPro" id="IPR002885">
    <property type="entry name" value="PPR_rpt"/>
</dbReference>
<dbReference type="GO" id="GO:0005739">
    <property type="term" value="C:mitochondrion"/>
    <property type="evidence" value="ECO:0007669"/>
    <property type="project" value="UniProtKB-ARBA"/>
</dbReference>
<dbReference type="OrthoDB" id="185373at2759"/>
<sequence>MKRGWSVMRQTRPLVQRTQYSATCPRCIQASQAAFHTEAPRAFAFKWFKQSSTQSKQRDRWLQVLSKRRQGGLSHQEVTFMLECVDTIQLSEEELTESILAALRVDSEAHDELATKAYGLLQKHRAAQITPKSPWSGLEESLPQLVVALASAGPSNQALDLCKQASKKLDQSQDMWRVLLQTLAERSKSQDFFDACHCMREERVPADVATMNLELDRLNAVGRAQEALALYKSMPSLGLKPDTTANLLALDSCMQANDLEAGKDIATLVERDNSDAAFASLLAWDVYNRQPLASIHQKASSREVSLSTVNAMLRAAKLSRQWNMIEQLWMAFANTSDIFPNEATFSMRIHGHNMARQLDKAIAVFADSANAGFSELLDSQVLQDLLKAGIMSRKPDAAFEQKILAILLKQEPFPIAQESLSFLIPSLIEQKQYVQLETIIEQCQLRPDWSAAMTIQHIVDQATRAKDGKQVWNISILLRNLFWDDPIYTLELRSLLLKRLVALQDVDKLDRMFRQFFQSQIKPDAGMYTLMLHGGQDLREVELIRSVHASIKMDVNLSDHTRILTTLMRAYAHVSAAETFEVWNQIFHGGHGPTAASVSVVMDACAHMRMPTRGLFIWQTLERRQFPFNDNNYASLVEVFTRNGNPEGVLSLLEEAIASGRDVGPRTLSTLWNTARGMRSQTKAWANKHCPSLWQQLDSSARKDDISV</sequence>
<dbReference type="PROSITE" id="PS51375">
    <property type="entry name" value="PPR"/>
    <property type="match status" value="1"/>
</dbReference>
<dbReference type="STRING" id="56484.A0A1Y2FK78"/>
<dbReference type="OMA" id="ENIPEVW"/>
<dbReference type="Pfam" id="PF01535">
    <property type="entry name" value="PPR"/>
    <property type="match status" value="1"/>
</dbReference>
<evidence type="ECO:0000313" key="3">
    <source>
        <dbReference type="EMBL" id="ORY84360.1"/>
    </source>
</evidence>
<proteinExistence type="predicted"/>
<accession>A0A1Y2FK78</accession>
<dbReference type="GO" id="GO:0003729">
    <property type="term" value="F:mRNA binding"/>
    <property type="evidence" value="ECO:0007669"/>
    <property type="project" value="TreeGrafter"/>
</dbReference>
<evidence type="ECO:0000313" key="4">
    <source>
        <dbReference type="Proteomes" id="UP000193685"/>
    </source>
</evidence>
<dbReference type="RefSeq" id="XP_040726378.1">
    <property type="nucleotide sequence ID" value="XM_040866741.1"/>
</dbReference>
<keyword evidence="1" id="KW-0677">Repeat</keyword>
<dbReference type="Gene3D" id="1.25.40.10">
    <property type="entry name" value="Tetratricopeptide repeat domain"/>
    <property type="match status" value="2"/>
</dbReference>
<dbReference type="AlphaFoldDB" id="A0A1Y2FK78"/>
<organism evidence="3 4">
    <name type="scientific">Protomyces lactucae-debilis</name>
    <dbReference type="NCBI Taxonomy" id="2754530"/>
    <lineage>
        <taxon>Eukaryota</taxon>
        <taxon>Fungi</taxon>
        <taxon>Dikarya</taxon>
        <taxon>Ascomycota</taxon>
        <taxon>Taphrinomycotina</taxon>
        <taxon>Taphrinomycetes</taxon>
        <taxon>Taphrinales</taxon>
        <taxon>Protomycetaceae</taxon>
        <taxon>Protomyces</taxon>
    </lineage>
</organism>
<reference evidence="3 4" key="1">
    <citation type="submission" date="2016-07" db="EMBL/GenBank/DDBJ databases">
        <title>Pervasive Adenine N6-methylation of Active Genes in Fungi.</title>
        <authorList>
            <consortium name="DOE Joint Genome Institute"/>
            <person name="Mondo S.J."/>
            <person name="Dannebaum R.O."/>
            <person name="Kuo R.C."/>
            <person name="Labutti K."/>
            <person name="Haridas S."/>
            <person name="Kuo A."/>
            <person name="Salamov A."/>
            <person name="Ahrendt S.R."/>
            <person name="Lipzen A."/>
            <person name="Sullivan W."/>
            <person name="Andreopoulos W.B."/>
            <person name="Clum A."/>
            <person name="Lindquist E."/>
            <person name="Daum C."/>
            <person name="Ramamoorthy G.K."/>
            <person name="Gryganskyi A."/>
            <person name="Culley D."/>
            <person name="Magnuson J.K."/>
            <person name="James T.Y."/>
            <person name="O'Malley M.A."/>
            <person name="Stajich J.E."/>
            <person name="Spatafora J.W."/>
            <person name="Visel A."/>
            <person name="Grigoriev I.V."/>
        </authorList>
    </citation>
    <scope>NUCLEOTIDE SEQUENCE [LARGE SCALE GENOMIC DNA]</scope>
    <source>
        <strain evidence="3 4">12-1054</strain>
    </source>
</reference>
<evidence type="ECO:0000256" key="1">
    <source>
        <dbReference type="ARBA" id="ARBA00022737"/>
    </source>
</evidence>
<feature type="repeat" description="PPR" evidence="2">
    <location>
        <begin position="207"/>
        <end position="241"/>
    </location>
</feature>
<dbReference type="InterPro" id="IPR011990">
    <property type="entry name" value="TPR-like_helical_dom_sf"/>
</dbReference>
<dbReference type="EMBL" id="MCFI01000006">
    <property type="protein sequence ID" value="ORY84360.1"/>
    <property type="molecule type" value="Genomic_DNA"/>
</dbReference>
<name>A0A1Y2FK78_PROLT</name>
<dbReference type="Proteomes" id="UP000193685">
    <property type="component" value="Unassembled WGS sequence"/>
</dbReference>
<comment type="caution">
    <text evidence="3">The sequence shown here is derived from an EMBL/GenBank/DDBJ whole genome shotgun (WGS) entry which is preliminary data.</text>
</comment>
<keyword evidence="4" id="KW-1185">Reference proteome</keyword>